<dbReference type="GO" id="GO:0016616">
    <property type="term" value="F:oxidoreductase activity, acting on the CH-OH group of donors, NAD or NADP as acceptor"/>
    <property type="evidence" value="ECO:0007669"/>
    <property type="project" value="TreeGrafter"/>
</dbReference>
<dbReference type="FunFam" id="3.40.50.720:FF:000336">
    <property type="entry name" value="Aldehyde reductase"/>
    <property type="match status" value="1"/>
</dbReference>
<evidence type="ECO:0000256" key="3">
    <source>
        <dbReference type="SAM" id="Phobius"/>
    </source>
</evidence>
<dbReference type="InterPro" id="IPR001509">
    <property type="entry name" value="Epimerase_deHydtase"/>
</dbReference>
<dbReference type="EMBL" id="CAJPDQ010000002">
    <property type="protein sequence ID" value="CAF9905809.1"/>
    <property type="molecule type" value="Genomic_DNA"/>
</dbReference>
<dbReference type="InterPro" id="IPR050425">
    <property type="entry name" value="NAD(P)_dehydrat-like"/>
</dbReference>
<dbReference type="Proteomes" id="UP000664169">
    <property type="component" value="Unassembled WGS sequence"/>
</dbReference>
<keyword evidence="3" id="KW-0472">Membrane</keyword>
<dbReference type="AlphaFoldDB" id="A0A8H3EFY6"/>
<dbReference type="PANTHER" id="PTHR10366:SF564">
    <property type="entry name" value="STEROL-4-ALPHA-CARBOXYLATE 3-DEHYDROGENASE, DECARBOXYLATING"/>
    <property type="match status" value="1"/>
</dbReference>
<evidence type="ECO:0000256" key="1">
    <source>
        <dbReference type="ARBA" id="ARBA00023002"/>
    </source>
</evidence>
<evidence type="ECO:0000313" key="6">
    <source>
        <dbReference type="Proteomes" id="UP000664169"/>
    </source>
</evidence>
<name>A0A8H3EFY6_9LECA</name>
<dbReference type="SUPFAM" id="SSF51735">
    <property type="entry name" value="NAD(P)-binding Rossmann-fold domains"/>
    <property type="match status" value="1"/>
</dbReference>
<evidence type="ECO:0000313" key="5">
    <source>
        <dbReference type="EMBL" id="CAF9905809.1"/>
    </source>
</evidence>
<proteinExistence type="inferred from homology"/>
<evidence type="ECO:0000256" key="2">
    <source>
        <dbReference type="ARBA" id="ARBA00023445"/>
    </source>
</evidence>
<dbReference type="OrthoDB" id="2735536at2759"/>
<keyword evidence="6" id="KW-1185">Reference proteome</keyword>
<feature type="domain" description="NAD-dependent epimerase/dehydratase" evidence="4">
    <location>
        <begin position="8"/>
        <end position="252"/>
    </location>
</feature>
<dbReference type="Gene3D" id="3.40.50.720">
    <property type="entry name" value="NAD(P)-binding Rossmann-like Domain"/>
    <property type="match status" value="1"/>
</dbReference>
<dbReference type="Pfam" id="PF01370">
    <property type="entry name" value="Epimerase"/>
    <property type="match status" value="1"/>
</dbReference>
<reference evidence="5" key="1">
    <citation type="submission" date="2021-03" db="EMBL/GenBank/DDBJ databases">
        <authorList>
            <person name="Tagirdzhanova G."/>
        </authorList>
    </citation>
    <scope>NUCLEOTIDE SEQUENCE</scope>
</reference>
<accession>A0A8H3EFY6</accession>
<gene>
    <name evidence="5" type="ORF">GOMPHAMPRED_003377</name>
</gene>
<keyword evidence="3" id="KW-1133">Transmembrane helix</keyword>
<dbReference type="InterPro" id="IPR036291">
    <property type="entry name" value="NAD(P)-bd_dom_sf"/>
</dbReference>
<keyword evidence="1" id="KW-0560">Oxidoreductase</keyword>
<organism evidence="5 6">
    <name type="scientific">Gomphillus americanus</name>
    <dbReference type="NCBI Taxonomy" id="1940652"/>
    <lineage>
        <taxon>Eukaryota</taxon>
        <taxon>Fungi</taxon>
        <taxon>Dikarya</taxon>
        <taxon>Ascomycota</taxon>
        <taxon>Pezizomycotina</taxon>
        <taxon>Lecanoromycetes</taxon>
        <taxon>OSLEUM clade</taxon>
        <taxon>Ostropomycetidae</taxon>
        <taxon>Ostropales</taxon>
        <taxon>Graphidaceae</taxon>
        <taxon>Gomphilloideae</taxon>
        <taxon>Gomphillus</taxon>
    </lineage>
</organism>
<feature type="transmembrane region" description="Helical" evidence="3">
    <location>
        <begin position="6"/>
        <end position="26"/>
    </location>
</feature>
<sequence length="347" mass="37652">MASNKALVVVTGGSGFIASWCIIELVKKGYHVRTTVRSLSKADHVRQMLVSGGLTSEQASSVELSPVDLMKDDGWTDACRGAKFMLHVASPFPPSAPKDEDEVVKPAKEGTLRALRAAKAAGIQRVVITSSMAATTYGHKETKHFTEKDWSVIAAKDNDPYQKSKTVAEQAAWEWSKENPEVEVASVNPALVLGPILGKDDSTSQQLVLRLMNGQVPGLPQLQLGVVDVRDVADLHIRAMEDPKAKGERFVCASDEGYVSMKQMSLALKERLGDKARRCPTFEVPNFLLSIVGLWDPQIALIKGALGKKDTMSNAKAKETLGWNPRSFKDALVASAEALEKQGMIKA</sequence>
<comment type="caution">
    <text evidence="5">The sequence shown here is derived from an EMBL/GenBank/DDBJ whole genome shotgun (WGS) entry which is preliminary data.</text>
</comment>
<protein>
    <recommendedName>
        <fullName evidence="4">NAD-dependent epimerase/dehydratase domain-containing protein</fullName>
    </recommendedName>
</protein>
<comment type="similarity">
    <text evidence="2">Belongs to the NAD(P)-dependent epimerase/dehydratase family. Dihydroflavonol-4-reductase subfamily.</text>
</comment>
<dbReference type="PANTHER" id="PTHR10366">
    <property type="entry name" value="NAD DEPENDENT EPIMERASE/DEHYDRATASE"/>
    <property type="match status" value="1"/>
</dbReference>
<evidence type="ECO:0000259" key="4">
    <source>
        <dbReference type="Pfam" id="PF01370"/>
    </source>
</evidence>
<keyword evidence="3" id="KW-0812">Transmembrane</keyword>